<sequence length="62" mass="7286">MCCARSLDRLKRRGLTSIRHIDSGQGRHGERDSYQQSLRDQLWHHLLGPIYSKYHSNFDCDA</sequence>
<reference evidence="1" key="2">
    <citation type="journal article" date="2012" name="PLoS ONE">
        <title>A Deeply Branching Thermophilic Bacterium with an Ancient Acetyl-CoA Pathway Dominates a Subsurface Ecosystem.</title>
        <authorList>
            <person name="Takami H."/>
            <person name="Noguchi H."/>
            <person name="Takaki Y."/>
            <person name="Uchiyama I."/>
            <person name="Toyoda A."/>
            <person name="Nishi S."/>
            <person name="Chee G.-J."/>
            <person name="Arai W."/>
            <person name="Nunoura T."/>
            <person name="Itoh T."/>
            <person name="Hattori M."/>
            <person name="Takai K."/>
        </authorList>
    </citation>
    <scope>NUCLEOTIDE SEQUENCE</scope>
</reference>
<reference evidence="1" key="1">
    <citation type="journal article" date="2005" name="Environ. Microbiol.">
        <title>Genetic and functional properties of uncultivated thermophilic crenarchaeotes from a subsurface gold mine as revealed by analysis of genome fragments.</title>
        <authorList>
            <person name="Nunoura T."/>
            <person name="Hirayama H."/>
            <person name="Takami H."/>
            <person name="Oida H."/>
            <person name="Nishi S."/>
            <person name="Shimamura S."/>
            <person name="Suzuki Y."/>
            <person name="Inagaki F."/>
            <person name="Takai K."/>
            <person name="Nealson K.H."/>
            <person name="Horikoshi K."/>
        </authorList>
    </citation>
    <scope>NUCLEOTIDE SEQUENCE</scope>
</reference>
<proteinExistence type="predicted"/>
<organism evidence="1">
    <name type="scientific">uncultured Acetothermia bacterium</name>
    <dbReference type="NCBI Taxonomy" id="236499"/>
    <lineage>
        <taxon>Bacteria</taxon>
        <taxon>Candidatus Bipolaricaulota</taxon>
        <taxon>environmental samples</taxon>
    </lineage>
</organism>
<name>H5SEX1_9BACT</name>
<dbReference type="EMBL" id="AP011697">
    <property type="protein sequence ID" value="BAL54707.1"/>
    <property type="molecule type" value="Genomic_DNA"/>
</dbReference>
<gene>
    <name evidence="1" type="ORF">HGMM_F17E10C37</name>
</gene>
<evidence type="ECO:0000313" key="1">
    <source>
        <dbReference type="EMBL" id="BAL54707.1"/>
    </source>
</evidence>
<protein>
    <submittedName>
        <fullName evidence="1">Uncharacterized protein</fullName>
    </submittedName>
</protein>
<accession>H5SEX1</accession>
<dbReference type="AlphaFoldDB" id="H5SEX1"/>